<protein>
    <submittedName>
        <fullName evidence="2">Uncharacterized protein</fullName>
    </submittedName>
</protein>
<evidence type="ECO:0000256" key="1">
    <source>
        <dbReference type="SAM" id="MobiDB-lite"/>
    </source>
</evidence>
<dbReference type="AlphaFoldDB" id="A0A9R0V4P2"/>
<feature type="compositionally biased region" description="Polar residues" evidence="1">
    <location>
        <begin position="154"/>
        <end position="164"/>
    </location>
</feature>
<dbReference type="Proteomes" id="UP000324705">
    <property type="component" value="Chromosome 1B"/>
</dbReference>
<name>A0A9R0V4P2_TRITD</name>
<dbReference type="Gramene" id="TRITD1Bv1G081770.5">
    <property type="protein sequence ID" value="TRITD1Bv1G081770.5"/>
    <property type="gene ID" value="TRITD1Bv1G081770"/>
</dbReference>
<feature type="compositionally biased region" description="Low complexity" evidence="1">
    <location>
        <begin position="443"/>
        <end position="452"/>
    </location>
</feature>
<feature type="compositionally biased region" description="Polar residues" evidence="1">
    <location>
        <begin position="433"/>
        <end position="442"/>
    </location>
</feature>
<feature type="compositionally biased region" description="Polar residues" evidence="1">
    <location>
        <begin position="475"/>
        <end position="487"/>
    </location>
</feature>
<feature type="compositionally biased region" description="Low complexity" evidence="1">
    <location>
        <begin position="460"/>
        <end position="474"/>
    </location>
</feature>
<dbReference type="EMBL" id="LT934112">
    <property type="protein sequence ID" value="VAH15716.1"/>
    <property type="molecule type" value="Genomic_DNA"/>
</dbReference>
<keyword evidence="3" id="KW-1185">Reference proteome</keyword>
<feature type="compositionally biased region" description="Low complexity" evidence="1">
    <location>
        <begin position="95"/>
        <end position="124"/>
    </location>
</feature>
<sequence length="494" mass="53001">MEKEGYDKADDQVVPSNPPGNLSGLSGMLADNTANEVKQEGGITQQLNAAAHANMVSGSPLQQLSANRMLPSGSSNQAVPMQQEYMQGATMSPRSQQLDQNLIQQQQHQQPQLQQNAQSQLQQQTSLPLNQMQRPQLLPASPLSQMLGPGSNLPMGSNHTSNTKATPASLQLHMMQQVQQQQPVQMSRKVMMGPGSSVNMGNMVNNVVGLSGLGNIMGMGNVRSVSSPMGSMSGLGNSPNQMSLGMASNLAAAGLRPGMNPAAIAKMRMGLAQQQRVTSLYPQTGMVGLPGSGSPILPSSAGLAMMGHHSLNRNNLNPMQRAMMSPMGPPKMPVGNFQMNAQQQMQQLQQQQHQQQQQQQQQQLQQQQQQQQQHQHQHQQQQQHQHQHQHQQQQQMGSPLQQAAQVGSPAGSQQSLVMQQQQISPQQMAAMSPQLSSGALQQVNNNVVNPVGTPGPPQSPQLSSHSQTQGSVSSIANSPMEQLQSANMGGPGSM</sequence>
<organism evidence="2 3">
    <name type="scientific">Triticum turgidum subsp. durum</name>
    <name type="common">Durum wheat</name>
    <name type="synonym">Triticum durum</name>
    <dbReference type="NCBI Taxonomy" id="4567"/>
    <lineage>
        <taxon>Eukaryota</taxon>
        <taxon>Viridiplantae</taxon>
        <taxon>Streptophyta</taxon>
        <taxon>Embryophyta</taxon>
        <taxon>Tracheophyta</taxon>
        <taxon>Spermatophyta</taxon>
        <taxon>Magnoliopsida</taxon>
        <taxon>Liliopsida</taxon>
        <taxon>Poales</taxon>
        <taxon>Poaceae</taxon>
        <taxon>BOP clade</taxon>
        <taxon>Pooideae</taxon>
        <taxon>Triticodae</taxon>
        <taxon>Triticeae</taxon>
        <taxon>Triticinae</taxon>
        <taxon>Triticum</taxon>
    </lineage>
</organism>
<evidence type="ECO:0000313" key="2">
    <source>
        <dbReference type="EMBL" id="VAH15716.1"/>
    </source>
</evidence>
<feature type="region of interest" description="Disordered" evidence="1">
    <location>
        <begin position="369"/>
        <end position="494"/>
    </location>
</feature>
<feature type="compositionally biased region" description="Low complexity" evidence="1">
    <location>
        <begin position="410"/>
        <end position="432"/>
    </location>
</feature>
<accession>A0A9R0V4P2</accession>
<feature type="compositionally biased region" description="Low complexity" evidence="1">
    <location>
        <begin position="369"/>
        <end position="396"/>
    </location>
</feature>
<feature type="region of interest" description="Disordered" evidence="1">
    <location>
        <begin position="140"/>
        <end position="164"/>
    </location>
</feature>
<feature type="region of interest" description="Disordered" evidence="1">
    <location>
        <begin position="87"/>
        <end position="124"/>
    </location>
</feature>
<feature type="region of interest" description="Disordered" evidence="1">
    <location>
        <begin position="1"/>
        <end position="28"/>
    </location>
</feature>
<reference evidence="2 3" key="1">
    <citation type="submission" date="2017-09" db="EMBL/GenBank/DDBJ databases">
        <authorList>
            <consortium name="International Durum Wheat Genome Sequencing Consortium (IDWGSC)"/>
            <person name="Milanesi L."/>
        </authorList>
    </citation>
    <scope>NUCLEOTIDE SEQUENCE [LARGE SCALE GENOMIC DNA]</scope>
    <source>
        <strain evidence="3">cv. Svevo</strain>
    </source>
</reference>
<gene>
    <name evidence="2" type="ORF">TRITD_1Bv1G081770</name>
</gene>
<feature type="compositionally biased region" description="Basic and acidic residues" evidence="1">
    <location>
        <begin position="1"/>
        <end position="11"/>
    </location>
</feature>
<proteinExistence type="predicted"/>
<evidence type="ECO:0000313" key="3">
    <source>
        <dbReference type="Proteomes" id="UP000324705"/>
    </source>
</evidence>